<dbReference type="Pfam" id="PF00795">
    <property type="entry name" value="CN_hydrolase"/>
    <property type="match status" value="1"/>
</dbReference>
<dbReference type="CDD" id="cd07571">
    <property type="entry name" value="ALP_N-acyl_transferase"/>
    <property type="match status" value="1"/>
</dbReference>
<keyword evidence="3 9" id="KW-1003">Cell membrane</keyword>
<dbReference type="InterPro" id="IPR036526">
    <property type="entry name" value="C-N_Hydrolase_sf"/>
</dbReference>
<feature type="transmembrane region" description="Helical" evidence="9">
    <location>
        <begin position="197"/>
        <end position="219"/>
    </location>
</feature>
<feature type="transmembrane region" description="Helical" evidence="9">
    <location>
        <begin position="24"/>
        <end position="43"/>
    </location>
</feature>
<feature type="transmembrane region" description="Helical" evidence="9">
    <location>
        <begin position="514"/>
        <end position="532"/>
    </location>
</feature>
<feature type="transmembrane region" description="Helical" evidence="9">
    <location>
        <begin position="55"/>
        <end position="75"/>
    </location>
</feature>
<feature type="domain" description="CN hydrolase" evidence="10">
    <location>
        <begin position="233"/>
        <end position="503"/>
    </location>
</feature>
<keyword evidence="8 9" id="KW-0012">Acyltransferase</keyword>
<comment type="function">
    <text evidence="9">Catalyzes the phospholipid dependent N-acylation of the N-terminal cysteine of apolipoprotein, the last step in lipoprotein maturation.</text>
</comment>
<dbReference type="NCBIfam" id="TIGR00546">
    <property type="entry name" value="lnt"/>
    <property type="match status" value="1"/>
</dbReference>
<comment type="catalytic activity">
    <reaction evidence="9">
        <text>N-terminal S-1,2-diacyl-sn-glyceryl-L-cysteinyl-[lipoprotein] + a glycerophospholipid = N-acyl-S-1,2-diacyl-sn-glyceryl-L-cysteinyl-[lipoprotein] + a 2-acyl-sn-glycero-3-phospholipid + H(+)</text>
        <dbReference type="Rhea" id="RHEA:48228"/>
        <dbReference type="Rhea" id="RHEA-COMP:14681"/>
        <dbReference type="Rhea" id="RHEA-COMP:14684"/>
        <dbReference type="ChEBI" id="CHEBI:15378"/>
        <dbReference type="ChEBI" id="CHEBI:136912"/>
        <dbReference type="ChEBI" id="CHEBI:140656"/>
        <dbReference type="ChEBI" id="CHEBI:140657"/>
        <dbReference type="ChEBI" id="CHEBI:140660"/>
        <dbReference type="EC" id="2.3.1.269"/>
    </reaction>
</comment>
<comment type="pathway">
    <text evidence="9">Protein modification; lipoprotein biosynthesis (N-acyl transfer).</text>
</comment>
<dbReference type="InterPro" id="IPR003010">
    <property type="entry name" value="C-N_Hydrolase"/>
</dbReference>
<evidence type="ECO:0000256" key="4">
    <source>
        <dbReference type="ARBA" id="ARBA00022679"/>
    </source>
</evidence>
<organism evidence="11 12">
    <name type="scientific">Mucilaginibacter terrenus</name>
    <dbReference type="NCBI Taxonomy" id="2482727"/>
    <lineage>
        <taxon>Bacteria</taxon>
        <taxon>Pseudomonadati</taxon>
        <taxon>Bacteroidota</taxon>
        <taxon>Sphingobacteriia</taxon>
        <taxon>Sphingobacteriales</taxon>
        <taxon>Sphingobacteriaceae</taxon>
        <taxon>Mucilaginibacter</taxon>
    </lineage>
</organism>
<evidence type="ECO:0000313" key="11">
    <source>
        <dbReference type="EMBL" id="RFZ81811.1"/>
    </source>
</evidence>
<keyword evidence="7 9" id="KW-0472">Membrane</keyword>
<gene>
    <name evidence="9 11" type="primary">lnt</name>
    <name evidence="11" type="ORF">DYU05_18490</name>
</gene>
<accession>A0A3E2NLG5</accession>
<name>A0A3E2NLG5_9SPHI</name>
<reference evidence="11 12" key="1">
    <citation type="submission" date="2018-08" db="EMBL/GenBank/DDBJ databases">
        <title>Mucilaginibacter terrae sp. nov., isolated from manganese diggings.</title>
        <authorList>
            <person name="Huang Y."/>
            <person name="Zhou Z."/>
        </authorList>
    </citation>
    <scope>NUCLEOTIDE SEQUENCE [LARGE SCALE GENOMIC DNA]</scope>
    <source>
        <strain evidence="11 12">ZH6</strain>
    </source>
</reference>
<keyword evidence="5 9" id="KW-0812">Transmembrane</keyword>
<evidence type="ECO:0000256" key="1">
    <source>
        <dbReference type="ARBA" id="ARBA00004651"/>
    </source>
</evidence>
<comment type="caution">
    <text evidence="11">The sequence shown here is derived from an EMBL/GenBank/DDBJ whole genome shotgun (WGS) entry which is preliminary data.</text>
</comment>
<evidence type="ECO:0000313" key="12">
    <source>
        <dbReference type="Proteomes" id="UP000260823"/>
    </source>
</evidence>
<comment type="similarity">
    <text evidence="2 9">Belongs to the CN hydrolase family. Apolipoprotein N-acyltransferase subfamily.</text>
</comment>
<feature type="transmembrane region" description="Helical" evidence="9">
    <location>
        <begin position="116"/>
        <end position="134"/>
    </location>
</feature>
<evidence type="ECO:0000259" key="10">
    <source>
        <dbReference type="PROSITE" id="PS50263"/>
    </source>
</evidence>
<dbReference type="GO" id="GO:0016410">
    <property type="term" value="F:N-acyltransferase activity"/>
    <property type="evidence" value="ECO:0007669"/>
    <property type="project" value="UniProtKB-UniRule"/>
</dbReference>
<keyword evidence="12" id="KW-1185">Reference proteome</keyword>
<dbReference type="RefSeq" id="WP_117384631.1">
    <property type="nucleotide sequence ID" value="NZ_QWDE01000004.1"/>
</dbReference>
<dbReference type="PANTHER" id="PTHR38686:SF1">
    <property type="entry name" value="APOLIPOPROTEIN N-ACYLTRANSFERASE"/>
    <property type="match status" value="1"/>
</dbReference>
<dbReference type="GO" id="GO:0042158">
    <property type="term" value="P:lipoprotein biosynthetic process"/>
    <property type="evidence" value="ECO:0007669"/>
    <property type="project" value="UniProtKB-UniRule"/>
</dbReference>
<evidence type="ECO:0000256" key="7">
    <source>
        <dbReference type="ARBA" id="ARBA00023136"/>
    </source>
</evidence>
<evidence type="ECO:0000256" key="6">
    <source>
        <dbReference type="ARBA" id="ARBA00022989"/>
    </source>
</evidence>
<dbReference type="Pfam" id="PF20154">
    <property type="entry name" value="LNT_N"/>
    <property type="match status" value="1"/>
</dbReference>
<dbReference type="EMBL" id="QWDE01000004">
    <property type="protein sequence ID" value="RFZ81811.1"/>
    <property type="molecule type" value="Genomic_DNA"/>
</dbReference>
<keyword evidence="6 9" id="KW-1133">Transmembrane helix</keyword>
<evidence type="ECO:0000256" key="2">
    <source>
        <dbReference type="ARBA" id="ARBA00010065"/>
    </source>
</evidence>
<dbReference type="InterPro" id="IPR004563">
    <property type="entry name" value="Apolipo_AcylTrfase"/>
</dbReference>
<evidence type="ECO:0000256" key="3">
    <source>
        <dbReference type="ARBA" id="ARBA00022475"/>
    </source>
</evidence>
<protein>
    <recommendedName>
        <fullName evidence="9">Apolipoprotein N-acyltransferase</fullName>
        <shortName evidence="9">ALP N-acyltransferase</shortName>
        <ecNumber evidence="9">2.3.1.269</ecNumber>
    </recommendedName>
</protein>
<evidence type="ECO:0000256" key="9">
    <source>
        <dbReference type="HAMAP-Rule" id="MF_01148"/>
    </source>
</evidence>
<dbReference type="OrthoDB" id="9804277at2"/>
<sequence>MKRNTILPVISGLLLWLAWPPTPYTTILLFIGLVPMLVVMEDIINSDVPKKGKQIFNKTFLGFFIWNVLCIYWVYNSLKIVGAIIAIPISLIPYALGPLLMSTACWLYYRLRLRTTRTIGLIGLVCFWIAYEYLHQSWDLNFPWMTLGNGFAVSHQWVQWYEFTGVYGGTIWVWAVNILVFLAYLKHKQSQQKQTWVKPAIAAALAFLLPQGISLYRYYSYEEQVNPSNVVVVQPNIDPYLKQDIPATKQIEELTHLSDSVAQPNTEFFIWPETAISEYIDEDRILNSNHYLQVRQFLNKYKNGNVITGGETYRVYDKLVNETASPMPNGGFWDNYSTAINIENSQKVQFYHKSRLVPGAESLPFQNALFFLKPVFAHLGGATGNYTMQAEPGVFYSQSGIGAAPVICYESIWGEWVAKSVKSGAQFIAIITNDGWWENTSGKDQHMDYAKLRAIETRRWVCRSANTGISAFINQRGDVVKHSSWWVRSALKQDINLNSDITFYVEYGDYLPKAGTFLALLGIAFVIMKGIFRKRIKI</sequence>
<dbReference type="EC" id="2.3.1.269" evidence="9"/>
<feature type="transmembrane region" description="Helical" evidence="9">
    <location>
        <begin position="166"/>
        <end position="185"/>
    </location>
</feature>
<dbReference type="Proteomes" id="UP000260823">
    <property type="component" value="Unassembled WGS sequence"/>
</dbReference>
<dbReference type="HAMAP" id="MF_01148">
    <property type="entry name" value="Lnt"/>
    <property type="match status" value="1"/>
</dbReference>
<evidence type="ECO:0000256" key="5">
    <source>
        <dbReference type="ARBA" id="ARBA00022692"/>
    </source>
</evidence>
<evidence type="ECO:0000256" key="8">
    <source>
        <dbReference type="ARBA" id="ARBA00023315"/>
    </source>
</evidence>
<feature type="transmembrane region" description="Helical" evidence="9">
    <location>
        <begin position="81"/>
        <end position="109"/>
    </location>
</feature>
<dbReference type="SUPFAM" id="SSF56317">
    <property type="entry name" value="Carbon-nitrogen hydrolase"/>
    <property type="match status" value="1"/>
</dbReference>
<dbReference type="Gene3D" id="3.60.110.10">
    <property type="entry name" value="Carbon-nitrogen hydrolase"/>
    <property type="match status" value="1"/>
</dbReference>
<dbReference type="PANTHER" id="PTHR38686">
    <property type="entry name" value="APOLIPOPROTEIN N-ACYLTRANSFERASE"/>
    <property type="match status" value="1"/>
</dbReference>
<dbReference type="GO" id="GO:0005886">
    <property type="term" value="C:plasma membrane"/>
    <property type="evidence" value="ECO:0007669"/>
    <property type="project" value="UniProtKB-SubCell"/>
</dbReference>
<dbReference type="InterPro" id="IPR045378">
    <property type="entry name" value="LNT_N"/>
</dbReference>
<dbReference type="UniPathway" id="UPA00666"/>
<dbReference type="AlphaFoldDB" id="A0A3E2NLG5"/>
<proteinExistence type="inferred from homology"/>
<keyword evidence="11" id="KW-0449">Lipoprotein</keyword>
<keyword evidence="4 9" id="KW-0808">Transferase</keyword>
<dbReference type="PROSITE" id="PS50263">
    <property type="entry name" value="CN_HYDROLASE"/>
    <property type="match status" value="1"/>
</dbReference>
<comment type="subcellular location">
    <subcellularLocation>
        <location evidence="1 9">Cell membrane</location>
        <topology evidence="1 9">Multi-pass membrane protein</topology>
    </subcellularLocation>
</comment>